<evidence type="ECO:0000313" key="1">
    <source>
        <dbReference type="EMBL" id="CAB1276551.1"/>
    </source>
</evidence>
<proteinExistence type="predicted"/>
<dbReference type="EMBL" id="LR778175">
    <property type="protein sequence ID" value="CAB1276551.1"/>
    <property type="molecule type" value="Genomic_DNA"/>
</dbReference>
<dbReference type="RefSeq" id="WP_197743935.1">
    <property type="nucleotide sequence ID" value="NZ_LR778175.1"/>
</dbReference>
<dbReference type="KEGG" id="ntg:NSCAC_1228"/>
<dbReference type="AlphaFoldDB" id="A0A7G1QAM0"/>
<evidence type="ECO:0000313" key="2">
    <source>
        <dbReference type="Proteomes" id="UP000516072"/>
    </source>
</evidence>
<keyword evidence="2" id="KW-1185">Reference proteome</keyword>
<reference evidence="1 2" key="1">
    <citation type="submission" date="2020-03" db="EMBL/GenBank/DDBJ databases">
        <authorList>
            <person name="Picone N."/>
        </authorList>
    </citation>
    <scope>NUCLEOTIDE SEQUENCE [LARGE SCALE GENOMIC DNA]</scope>
    <source>
        <strain evidence="1">NSCAC1</strain>
    </source>
</reference>
<evidence type="ECO:0008006" key="3">
    <source>
        <dbReference type="Google" id="ProtNLM"/>
    </source>
</evidence>
<organism evidence="1 2">
    <name type="scientific">Candidatus Nitrosacidococcus tergens</name>
    <dbReference type="NCBI Taxonomy" id="553981"/>
    <lineage>
        <taxon>Bacteria</taxon>
        <taxon>Pseudomonadati</taxon>
        <taxon>Pseudomonadota</taxon>
        <taxon>Gammaproteobacteria</taxon>
        <taxon>Chromatiales</taxon>
        <taxon>Chromatiaceae</taxon>
        <taxon>Candidatus Nitrosacidococcus</taxon>
    </lineage>
</organism>
<accession>A0A7G1QAM0</accession>
<gene>
    <name evidence="1" type="ORF">NSCAC_1228</name>
</gene>
<name>A0A7G1QAM0_9GAMM</name>
<protein>
    <recommendedName>
        <fullName evidence="3">Phospholipid/glycerol acyltransferase domain-containing protein</fullName>
    </recommendedName>
</protein>
<dbReference type="Proteomes" id="UP000516072">
    <property type="component" value="Chromosome"/>
</dbReference>
<sequence>MSFSAHQFPARNQKPSLWARFMWTMTDLIVCRLYPCFITGLEHYSQTSGTLAVSNHRRDNDGPLVASKLLLRKNGGIVAPLPSFAAREDLFEKRFLANYLHCWPGFVRYFLGFIYLRPFLVGTYPLQRTHGRGLASVLHEVIDYLGDMPIVEVLRPKSLTYYAAKLGFNPNTTTVKELLKKHEYILWQDRYGYRHFQIKVFTRLKPFLNSLIDQQIDFFVQMLNHDQVILLEPEGQLSLDGSLQRPRSALYDLITRSSNPVHVLPISITYDSLTIQKQRIFIDIQPELSELEKLPKHIIDDQVTRSVWAGCRVTGSQLAFGFLHLNYFNSKNYWSEVEMFEHVYAAAQRCQQAKIPIDPCLENKESCKLRILDILTWGKQQKFFAMEGDLLHIIDPDMPPPWLPNGASTLLEYLRTELLETVGIPRAYDLGLLPALHKAVLPS</sequence>